<dbReference type="PANTHER" id="PTHR43591">
    <property type="entry name" value="METHYLTRANSFERASE"/>
    <property type="match status" value="1"/>
</dbReference>
<dbReference type="InterPro" id="IPR029063">
    <property type="entry name" value="SAM-dependent_MTases_sf"/>
</dbReference>
<keyword evidence="2" id="KW-0489">Methyltransferase</keyword>
<name>A0A927IGC5_9BACT</name>
<gene>
    <name evidence="2" type="ORF">IEN85_03425</name>
</gene>
<reference evidence="2" key="1">
    <citation type="submission" date="2020-09" db="EMBL/GenBank/DDBJ databases">
        <title>Pelagicoccus enzymogenes sp. nov. with an EPS production, isolated from marine sediment.</title>
        <authorList>
            <person name="Feng X."/>
        </authorList>
    </citation>
    <scope>NUCLEOTIDE SEQUENCE</scope>
    <source>
        <strain evidence="2">NFK12</strain>
    </source>
</reference>
<dbReference type="Pfam" id="PF13649">
    <property type="entry name" value="Methyltransf_25"/>
    <property type="match status" value="1"/>
</dbReference>
<comment type="caution">
    <text evidence="2">The sequence shown here is derived from an EMBL/GenBank/DDBJ whole genome shotgun (WGS) entry which is preliminary data.</text>
</comment>
<dbReference type="Gene3D" id="3.40.50.150">
    <property type="entry name" value="Vaccinia Virus protein VP39"/>
    <property type="match status" value="1"/>
</dbReference>
<dbReference type="CDD" id="cd02440">
    <property type="entry name" value="AdoMet_MTases"/>
    <property type="match status" value="1"/>
</dbReference>
<keyword evidence="3" id="KW-1185">Reference proteome</keyword>
<dbReference type="Proteomes" id="UP000622317">
    <property type="component" value="Unassembled WGS sequence"/>
</dbReference>
<protein>
    <submittedName>
        <fullName evidence="2">Class I SAM-dependent methyltransferase</fullName>
    </submittedName>
</protein>
<accession>A0A927IGC5</accession>
<evidence type="ECO:0000259" key="1">
    <source>
        <dbReference type="Pfam" id="PF13649"/>
    </source>
</evidence>
<dbReference type="Gene3D" id="2.20.25.110">
    <property type="entry name" value="S-adenosyl-L-methionine-dependent methyltransferases"/>
    <property type="match status" value="1"/>
</dbReference>
<dbReference type="RefSeq" id="WP_224772430.1">
    <property type="nucleotide sequence ID" value="NZ_JACYFG010000006.1"/>
</dbReference>
<keyword evidence="2" id="KW-0808">Transferase</keyword>
<dbReference type="GO" id="GO:0008168">
    <property type="term" value="F:methyltransferase activity"/>
    <property type="evidence" value="ECO:0007669"/>
    <property type="project" value="UniProtKB-KW"/>
</dbReference>
<dbReference type="SUPFAM" id="SSF53335">
    <property type="entry name" value="S-adenosyl-L-methionine-dependent methyltransferases"/>
    <property type="match status" value="1"/>
</dbReference>
<evidence type="ECO:0000313" key="3">
    <source>
        <dbReference type="Proteomes" id="UP000622317"/>
    </source>
</evidence>
<dbReference type="GO" id="GO:0032259">
    <property type="term" value="P:methylation"/>
    <property type="evidence" value="ECO:0007669"/>
    <property type="project" value="UniProtKB-KW"/>
</dbReference>
<sequence>MAKMYNYRGMEAERYDCLDELSDFEDLAFFQWFVDAVEGPVLDLGCGTGRILLPLAKAGKEVVGLDGSPAMLEVCAQRLEDCDSGVRERVTLVEGDMRDFDLGQGRFGSILVPGFSIQMLLGDEELDACLACCRRHLKEEGQLILPTHMPWEMIWDGRKRSPLEERKRVKLEEARELLVAYQGWEIDPLQQRLDLKNRIERLDEKGRLLEAEDKEMSIRWHLPHEMMMRLAEAGFSDVSVYGDFEFEPPEADSESVVFLARV</sequence>
<organism evidence="2 3">
    <name type="scientific">Pelagicoccus enzymogenes</name>
    <dbReference type="NCBI Taxonomy" id="2773457"/>
    <lineage>
        <taxon>Bacteria</taxon>
        <taxon>Pseudomonadati</taxon>
        <taxon>Verrucomicrobiota</taxon>
        <taxon>Opitutia</taxon>
        <taxon>Puniceicoccales</taxon>
        <taxon>Pelagicoccaceae</taxon>
        <taxon>Pelagicoccus</taxon>
    </lineage>
</organism>
<proteinExistence type="predicted"/>
<feature type="domain" description="Methyltransferase" evidence="1">
    <location>
        <begin position="41"/>
        <end position="141"/>
    </location>
</feature>
<dbReference type="AlphaFoldDB" id="A0A927IGC5"/>
<dbReference type="EMBL" id="JACYFG010000006">
    <property type="protein sequence ID" value="MBD5778528.1"/>
    <property type="molecule type" value="Genomic_DNA"/>
</dbReference>
<dbReference type="InterPro" id="IPR041698">
    <property type="entry name" value="Methyltransf_25"/>
</dbReference>
<evidence type="ECO:0000313" key="2">
    <source>
        <dbReference type="EMBL" id="MBD5778528.1"/>
    </source>
</evidence>